<evidence type="ECO:0000313" key="2">
    <source>
        <dbReference type="WBParaSite" id="sdigi.contig12.g1297.t1"/>
    </source>
</evidence>
<dbReference type="AlphaFoldDB" id="A0A915PEF7"/>
<accession>A0A915PEF7</accession>
<proteinExistence type="predicted"/>
<dbReference type="WBParaSite" id="sdigi.contig12.g1297.t1">
    <property type="protein sequence ID" value="sdigi.contig12.g1297.t1"/>
    <property type="gene ID" value="sdigi.contig12.g1297"/>
</dbReference>
<protein>
    <submittedName>
        <fullName evidence="2">Uncharacterized protein</fullName>
    </submittedName>
</protein>
<dbReference type="Proteomes" id="UP000887581">
    <property type="component" value="Unplaced"/>
</dbReference>
<sequence length="168" mass="18600">MGRREIKGARMESECLSVTSFWPVGVNYFVVISAWSCCPEPILMSQKRKTLGTVTECTEICDDSVSLLDDASFLALNTPGFLIAEECGEMAESDERDKGRWIHAKPSRLNFASLFHTGSHRKYKSSFHIKLQGKVINKVMSQRSGRQGNTLIGKLIGVDVEAVVVISS</sequence>
<keyword evidence="1" id="KW-1185">Reference proteome</keyword>
<evidence type="ECO:0000313" key="1">
    <source>
        <dbReference type="Proteomes" id="UP000887581"/>
    </source>
</evidence>
<organism evidence="1 2">
    <name type="scientific">Setaria digitata</name>
    <dbReference type="NCBI Taxonomy" id="48799"/>
    <lineage>
        <taxon>Eukaryota</taxon>
        <taxon>Metazoa</taxon>
        <taxon>Ecdysozoa</taxon>
        <taxon>Nematoda</taxon>
        <taxon>Chromadorea</taxon>
        <taxon>Rhabditida</taxon>
        <taxon>Spirurina</taxon>
        <taxon>Spiruromorpha</taxon>
        <taxon>Filarioidea</taxon>
        <taxon>Setariidae</taxon>
        <taxon>Setaria</taxon>
    </lineage>
</organism>
<name>A0A915PEF7_9BILA</name>
<reference evidence="2" key="1">
    <citation type="submission" date="2022-11" db="UniProtKB">
        <authorList>
            <consortium name="WormBaseParasite"/>
        </authorList>
    </citation>
    <scope>IDENTIFICATION</scope>
</reference>